<feature type="signal peptide" evidence="3">
    <location>
        <begin position="1"/>
        <end position="20"/>
    </location>
</feature>
<feature type="transmembrane region" description="Helical" evidence="2">
    <location>
        <begin position="358"/>
        <end position="377"/>
    </location>
</feature>
<comment type="caution">
    <text evidence="4">The sequence shown here is derived from an EMBL/GenBank/DDBJ whole genome shotgun (WGS) entry which is preliminary data.</text>
</comment>
<feature type="compositionally biased region" description="Low complexity" evidence="1">
    <location>
        <begin position="735"/>
        <end position="767"/>
    </location>
</feature>
<feature type="transmembrane region" description="Helical" evidence="2">
    <location>
        <begin position="423"/>
        <end position="443"/>
    </location>
</feature>
<feature type="transmembrane region" description="Helical" evidence="2">
    <location>
        <begin position="697"/>
        <end position="718"/>
    </location>
</feature>
<feature type="transmembrane region" description="Helical" evidence="2">
    <location>
        <begin position="450"/>
        <end position="471"/>
    </location>
</feature>
<feature type="transmembrane region" description="Helical" evidence="2">
    <location>
        <begin position="491"/>
        <end position="512"/>
    </location>
</feature>
<evidence type="ECO:0000256" key="1">
    <source>
        <dbReference type="SAM" id="MobiDB-lite"/>
    </source>
</evidence>
<evidence type="ECO:0000256" key="2">
    <source>
        <dbReference type="SAM" id="Phobius"/>
    </source>
</evidence>
<sequence>MTRRPLIAVLAVLMVLGALAGRFIASGSPASASAEARATSSSPAEGSATGPIIVIGTGGLTWSDVSRTDTPAMWSFLRDGGAASLTVRSVHTNTCPVDGWLTLGAGERAGDVDQGSNSKPPCRTIDQGPGGDGKVPHWDTWLKAASDANFDAHLGLLGDQAAGGGSCVQAVGPGAALAAARSNGTVAHYAPFGGQLTSALVACPLTFVDVGVVRDPADVDPAEKPVPRDSRAQQARQIDNRIQQVVQQAPAGADLMLVSLADAGQTERLRLIAAKGPHFGAGTLYSSSTRQPGLAQLPDIAPTVLSHIGAPIPSALGGAPLRNEPAENNSEDSAHQRLQGFVDYDLASHEVHSLVPPFFTGLVYSQLAIYLFVAVVWRRRWGSEQTRLQLLRVVRRVALVAATVPVSTFLANLFPWWRFPWPMVAVVASVGVFVALISAVAMSGPWSRSLFGPLVVISVVTMAVLAADVMTGSRLQLSSLMGLQPVVGGRFYGMGNVTFALFATATLLLAVAVADRLSRKHSPVVAAIGVGVVGLFGVVVDGSPSWGSDFGGPPALLPGLAYLILAVLGIKLTWRKAAMVVGGTALFLVVIGFLDWLRPPDSRSHLGRFVQTAIDGGATDIVMRKAQQNFSILTGSSLTLLVPVGLVFMVYILARPTSWGSRALQRSYERAPLLRPGLIALLITLVIGFAMNDSGTAIPAVSATLAIPLVIAVSVQALEDDERGTRRSSRRGGRRSPVSPGAPAAAVAVATPAPEAAGPVAAPVDQADPPPYATRAQRRQQGEATRGSRRTGRGSSSRRG</sequence>
<feature type="region of interest" description="Disordered" evidence="1">
    <location>
        <begin position="720"/>
        <end position="800"/>
    </location>
</feature>
<name>A0A542Z8S1_9MICO</name>
<keyword evidence="2" id="KW-1133">Transmembrane helix</keyword>
<evidence type="ECO:0000313" key="4">
    <source>
        <dbReference type="EMBL" id="TQL56744.1"/>
    </source>
</evidence>
<dbReference type="InterPro" id="IPR017850">
    <property type="entry name" value="Alkaline_phosphatase_core_sf"/>
</dbReference>
<feature type="transmembrane region" description="Helical" evidence="2">
    <location>
        <begin position="524"/>
        <end position="540"/>
    </location>
</feature>
<feature type="chain" id="PRO_5038765064" evidence="3">
    <location>
        <begin position="21"/>
        <end position="800"/>
    </location>
</feature>
<keyword evidence="3" id="KW-0732">Signal</keyword>
<feature type="transmembrane region" description="Helical" evidence="2">
    <location>
        <begin position="552"/>
        <end position="570"/>
    </location>
</feature>
<dbReference type="Gene3D" id="3.40.720.10">
    <property type="entry name" value="Alkaline Phosphatase, subunit A"/>
    <property type="match status" value="1"/>
</dbReference>
<dbReference type="SUPFAM" id="SSF53649">
    <property type="entry name" value="Alkaline phosphatase-like"/>
    <property type="match status" value="1"/>
</dbReference>
<evidence type="ECO:0000256" key="3">
    <source>
        <dbReference type="SAM" id="SignalP"/>
    </source>
</evidence>
<gene>
    <name evidence="4" type="ORF">FB474_3505</name>
</gene>
<feature type="transmembrane region" description="Helical" evidence="2">
    <location>
        <begin position="577"/>
        <end position="597"/>
    </location>
</feature>
<dbReference type="AlphaFoldDB" id="A0A542Z8S1"/>
<dbReference type="EMBL" id="VFOQ01000002">
    <property type="protein sequence ID" value="TQL56744.1"/>
    <property type="molecule type" value="Genomic_DNA"/>
</dbReference>
<feature type="compositionally biased region" description="Basic residues" evidence="1">
    <location>
        <begin position="787"/>
        <end position="800"/>
    </location>
</feature>
<accession>A0A542Z8S1</accession>
<feature type="transmembrane region" description="Helical" evidence="2">
    <location>
        <begin position="397"/>
        <end position="417"/>
    </location>
</feature>
<keyword evidence="2" id="KW-0812">Transmembrane</keyword>
<organism evidence="4 5">
    <name type="scientific">Oryzihumus leptocrescens</name>
    <dbReference type="NCBI Taxonomy" id="297536"/>
    <lineage>
        <taxon>Bacteria</taxon>
        <taxon>Bacillati</taxon>
        <taxon>Actinomycetota</taxon>
        <taxon>Actinomycetes</taxon>
        <taxon>Micrococcales</taxon>
        <taxon>Intrasporangiaceae</taxon>
        <taxon>Oryzihumus</taxon>
    </lineage>
</organism>
<keyword evidence="5" id="KW-1185">Reference proteome</keyword>
<proteinExistence type="predicted"/>
<feature type="transmembrane region" description="Helical" evidence="2">
    <location>
        <begin position="673"/>
        <end position="691"/>
    </location>
</feature>
<dbReference type="RefSeq" id="WP_425465319.1">
    <property type="nucleotide sequence ID" value="NZ_BAAAKX010000008.1"/>
</dbReference>
<evidence type="ECO:0000313" key="5">
    <source>
        <dbReference type="Proteomes" id="UP000319514"/>
    </source>
</evidence>
<reference evidence="4 5" key="1">
    <citation type="submission" date="2019-06" db="EMBL/GenBank/DDBJ databases">
        <title>Sequencing the genomes of 1000 actinobacteria strains.</title>
        <authorList>
            <person name="Klenk H.-P."/>
        </authorList>
    </citation>
    <scope>NUCLEOTIDE SEQUENCE [LARGE SCALE GENOMIC DNA]</scope>
    <source>
        <strain evidence="4 5">DSM 18082</strain>
    </source>
</reference>
<feature type="transmembrane region" description="Helical" evidence="2">
    <location>
        <begin position="630"/>
        <end position="653"/>
    </location>
</feature>
<feature type="region of interest" description="Disordered" evidence="1">
    <location>
        <begin position="110"/>
        <end position="133"/>
    </location>
</feature>
<protein>
    <submittedName>
        <fullName evidence="4">Uncharacterized protein</fullName>
    </submittedName>
</protein>
<keyword evidence="2" id="KW-0472">Membrane</keyword>
<dbReference type="Proteomes" id="UP000319514">
    <property type="component" value="Unassembled WGS sequence"/>
</dbReference>